<dbReference type="Proteomes" id="UP000532746">
    <property type="component" value="Unassembled WGS sequence"/>
</dbReference>
<proteinExistence type="predicted"/>
<sequence length="623" mass="71043">MSYPDFAIEARSCTLLSSGQKPGLLDGTRFVIPIYQRPYSWGHAEVTRLFKTMVAAYQNGGEPSFLGTAQLMPHPDQPAPAKHFDIIDGQQRLTTLALFFQVLELCFPIVAVPAALRGGQWLRTTVNNGEQQRWFAEALALSELPAEAAQHPNPYVANAAHIRAALLAAEEAEEEGRPPFRVGPAFLEYVLHGLHVVVIETRAGLAKTLDIFNTINTAGLDLNGGDVFKIQLYDYLARRPNVTDAEASDRIFRQIDELYGRINANKDEDGSPITSIGEVLEVYKYILIEEAEANRALHGLATDTFFEQLFAYLLLNEKRPEFGKLKDALNHNPLQQLNHILDARLAWQAYFQGSYHLWYTLQWWTRYGEFWLLDVVYLYQFGRRPDYHPAQLREWKTLLVRYYLIQSFRYFRKVYAARNFTFDVIRHLLAPDATPASVNALLRERIAAEGPEWLRDQLVRETIFDNASRCQLLMRVSALLEHPDWDEPGLRAKYFEQEYDVEHIHPCNPDQPDAADEDWDADQHKLGNLVLLERSLNRSGAVRNYDFHFKCTNGYVDSEVNSVARLLQETAEPTDATPRTWTPAKAQARTAREVERLVRFLFAGSVPPATLDELWPTPAALAV</sequence>
<comment type="caution">
    <text evidence="3">The sequence shown here is derived from an EMBL/GenBank/DDBJ whole genome shotgun (WGS) entry which is preliminary data.</text>
</comment>
<keyword evidence="4" id="KW-1185">Reference proteome</keyword>
<evidence type="ECO:0000259" key="2">
    <source>
        <dbReference type="Pfam" id="PF07510"/>
    </source>
</evidence>
<dbReference type="PANTHER" id="PTHR35149">
    <property type="entry name" value="SLL5132 PROTEIN"/>
    <property type="match status" value="1"/>
</dbReference>
<dbReference type="RefSeq" id="WP_183402966.1">
    <property type="nucleotide sequence ID" value="NZ_JACHGG010000002.1"/>
</dbReference>
<feature type="domain" description="GmrSD restriction endonucleases N-terminal" evidence="1">
    <location>
        <begin position="26"/>
        <end position="230"/>
    </location>
</feature>
<dbReference type="InterPro" id="IPR004919">
    <property type="entry name" value="GmrSD_N"/>
</dbReference>
<dbReference type="Pfam" id="PF03235">
    <property type="entry name" value="GmrSD_N"/>
    <property type="match status" value="1"/>
</dbReference>
<dbReference type="InterPro" id="IPR011089">
    <property type="entry name" value="GmrSD_C"/>
</dbReference>
<evidence type="ECO:0000259" key="1">
    <source>
        <dbReference type="Pfam" id="PF03235"/>
    </source>
</evidence>
<evidence type="ECO:0000313" key="4">
    <source>
        <dbReference type="Proteomes" id="UP000532746"/>
    </source>
</evidence>
<feature type="domain" description="GmrSD restriction endonucleases C-terminal" evidence="2">
    <location>
        <begin position="493"/>
        <end position="590"/>
    </location>
</feature>
<reference evidence="3 4" key="1">
    <citation type="submission" date="2020-08" db="EMBL/GenBank/DDBJ databases">
        <title>Genomic Encyclopedia of Type Strains, Phase IV (KMG-IV): sequencing the most valuable type-strain genomes for metagenomic binning, comparative biology and taxonomic classification.</title>
        <authorList>
            <person name="Goeker M."/>
        </authorList>
    </citation>
    <scope>NUCLEOTIDE SEQUENCE [LARGE SCALE GENOMIC DNA]</scope>
    <source>
        <strain evidence="3 4">DSM 26718</strain>
    </source>
</reference>
<name>A0A7W9T141_9BACT</name>
<protein>
    <recommendedName>
        <fullName evidence="5">DUF262 domain-containing protein</fullName>
    </recommendedName>
</protein>
<evidence type="ECO:0000313" key="3">
    <source>
        <dbReference type="EMBL" id="MBB6058874.1"/>
    </source>
</evidence>
<dbReference type="AlphaFoldDB" id="A0A7W9T141"/>
<dbReference type="Pfam" id="PF07510">
    <property type="entry name" value="GmrSD_C"/>
    <property type="match status" value="1"/>
</dbReference>
<dbReference type="EMBL" id="JACHGG010000002">
    <property type="protein sequence ID" value="MBB6058874.1"/>
    <property type="molecule type" value="Genomic_DNA"/>
</dbReference>
<gene>
    <name evidence="3" type="ORF">HNQ93_001720</name>
</gene>
<accession>A0A7W9T141</accession>
<evidence type="ECO:0008006" key="5">
    <source>
        <dbReference type="Google" id="ProtNLM"/>
    </source>
</evidence>
<organism evidence="3 4">
    <name type="scientific">Hymenobacter luteus</name>
    <dbReference type="NCBI Taxonomy" id="1411122"/>
    <lineage>
        <taxon>Bacteria</taxon>
        <taxon>Pseudomonadati</taxon>
        <taxon>Bacteroidota</taxon>
        <taxon>Cytophagia</taxon>
        <taxon>Cytophagales</taxon>
        <taxon>Hymenobacteraceae</taxon>
        <taxon>Hymenobacter</taxon>
    </lineage>
</organism>
<dbReference type="PANTHER" id="PTHR35149:SF1">
    <property type="entry name" value="DUF5655 DOMAIN-CONTAINING PROTEIN"/>
    <property type="match status" value="1"/>
</dbReference>